<dbReference type="Gene3D" id="3.30.70.580">
    <property type="entry name" value="Pseudouridine synthase I, catalytic domain, N-terminal subdomain"/>
    <property type="match status" value="1"/>
</dbReference>
<evidence type="ECO:0000256" key="2">
    <source>
        <dbReference type="ARBA" id="ARBA00022694"/>
    </source>
</evidence>
<evidence type="ECO:0000259" key="6">
    <source>
        <dbReference type="Pfam" id="PF01416"/>
    </source>
</evidence>
<keyword evidence="2 4" id="KW-0819">tRNA processing</keyword>
<dbReference type="CDD" id="cd02570">
    <property type="entry name" value="PseudoU_synth_EcTruA"/>
    <property type="match status" value="1"/>
</dbReference>
<comment type="catalytic activity">
    <reaction evidence="4 5">
        <text>uridine(38/39/40) in tRNA = pseudouridine(38/39/40) in tRNA</text>
        <dbReference type="Rhea" id="RHEA:22376"/>
        <dbReference type="Rhea" id="RHEA-COMP:10085"/>
        <dbReference type="Rhea" id="RHEA-COMP:10087"/>
        <dbReference type="ChEBI" id="CHEBI:65314"/>
        <dbReference type="ChEBI" id="CHEBI:65315"/>
        <dbReference type="EC" id="5.4.99.12"/>
    </reaction>
</comment>
<dbReference type="Pfam" id="PF01416">
    <property type="entry name" value="PseudoU_synth_1"/>
    <property type="match status" value="2"/>
</dbReference>
<dbReference type="PIRSF" id="PIRSF001430">
    <property type="entry name" value="tRNA_psdUrid_synth"/>
    <property type="match status" value="1"/>
</dbReference>
<dbReference type="InterPro" id="IPR020097">
    <property type="entry name" value="PsdUridine_synth_TruA_a/b_dom"/>
</dbReference>
<feature type="binding site" evidence="4">
    <location>
        <position position="111"/>
    </location>
    <ligand>
        <name>substrate</name>
    </ligand>
</feature>
<dbReference type="EC" id="5.4.99.12" evidence="4"/>
<feature type="domain" description="Pseudouridine synthase I TruA alpha/beta" evidence="6">
    <location>
        <begin position="6"/>
        <end position="105"/>
    </location>
</feature>
<evidence type="ECO:0000256" key="4">
    <source>
        <dbReference type="HAMAP-Rule" id="MF_00171"/>
    </source>
</evidence>
<dbReference type="InterPro" id="IPR020095">
    <property type="entry name" value="PsdUridine_synth_TruA_C"/>
</dbReference>
<keyword evidence="3 4" id="KW-0413">Isomerase</keyword>
<gene>
    <name evidence="4 7" type="primary">truA</name>
    <name evidence="7" type="ORF">V3I05_08230</name>
</gene>
<feature type="active site" description="Nucleophile" evidence="4">
    <location>
        <position position="51"/>
    </location>
</feature>
<dbReference type="InterPro" id="IPR020103">
    <property type="entry name" value="PsdUridine_synth_cat_dom_sf"/>
</dbReference>
<dbReference type="GO" id="GO:0160147">
    <property type="term" value="F:tRNA pseudouridine(38-40) synthase activity"/>
    <property type="evidence" value="ECO:0007669"/>
    <property type="project" value="UniProtKB-EC"/>
</dbReference>
<dbReference type="Proteomes" id="UP001434737">
    <property type="component" value="Chromosome"/>
</dbReference>
<evidence type="ECO:0000256" key="3">
    <source>
        <dbReference type="ARBA" id="ARBA00023235"/>
    </source>
</evidence>
<dbReference type="SUPFAM" id="SSF55120">
    <property type="entry name" value="Pseudouridine synthase"/>
    <property type="match status" value="1"/>
</dbReference>
<comment type="caution">
    <text evidence="4">Lacks conserved residue(s) required for the propagation of feature annotation.</text>
</comment>
<name>A0ABZ3F551_9HELI</name>
<dbReference type="InterPro" id="IPR020094">
    <property type="entry name" value="TruA/RsuA/RluB/E/F_N"/>
</dbReference>
<dbReference type="EMBL" id="CP145316">
    <property type="protein sequence ID" value="XAM17667.1"/>
    <property type="molecule type" value="Genomic_DNA"/>
</dbReference>
<sequence>MHTYKAVIAYDGSAFSGFALQKHKKSVLGALQEGLGRVGISGEILGASRTDKGVHSTGQVISFKSSHLHRYESAFLLSLLNAKLYPHIMIRSLKRVPHHFHPRFDAKWRAYRFLLSPTFPPPFASSYVTHQKIGDMARFIAALHCFKGEHNFLYFKKNGSFTQSNVRTIFDIKYYRYKSIDVVYVRGNGFLRSQVRLMVGAALSVSRGEMSMQHLQEQLLAQKQHYAYPISPQGLYLCGVGYDELCSHSLGL</sequence>
<evidence type="ECO:0000313" key="7">
    <source>
        <dbReference type="EMBL" id="XAM17667.1"/>
    </source>
</evidence>
<dbReference type="PANTHER" id="PTHR11142">
    <property type="entry name" value="PSEUDOURIDYLATE SYNTHASE"/>
    <property type="match status" value="1"/>
</dbReference>
<dbReference type="HAMAP" id="MF_00171">
    <property type="entry name" value="TruA"/>
    <property type="match status" value="1"/>
</dbReference>
<dbReference type="RefSeq" id="WP_295698484.1">
    <property type="nucleotide sequence ID" value="NZ_CP145316.1"/>
</dbReference>
<reference evidence="7 8" key="1">
    <citation type="submission" date="2024-02" db="EMBL/GenBank/DDBJ databases">
        <title>Genome and pathogenicity analysis of Helicobacter mastomyrinus isolated from mice.</title>
        <authorList>
            <person name="Zhu L."/>
        </authorList>
    </citation>
    <scope>NUCLEOTIDE SEQUENCE [LARGE SCALE GENOMIC DNA]</scope>
    <source>
        <strain evidence="7 8">Hm-17</strain>
    </source>
</reference>
<proteinExistence type="inferred from homology"/>
<keyword evidence="8" id="KW-1185">Reference proteome</keyword>
<comment type="similarity">
    <text evidence="1 4 5">Belongs to the tRNA pseudouridine synthase TruA family.</text>
</comment>
<organism evidence="7 8">
    <name type="scientific">Helicobacter mastomyrinus</name>
    <dbReference type="NCBI Taxonomy" id="287948"/>
    <lineage>
        <taxon>Bacteria</taxon>
        <taxon>Pseudomonadati</taxon>
        <taxon>Campylobacterota</taxon>
        <taxon>Epsilonproteobacteria</taxon>
        <taxon>Campylobacterales</taxon>
        <taxon>Helicobacteraceae</taxon>
        <taxon>Helicobacter</taxon>
    </lineage>
</organism>
<accession>A0ABZ3F551</accession>
<protein>
    <recommendedName>
        <fullName evidence="4">tRNA pseudouridine synthase A</fullName>
        <ecNumber evidence="4">5.4.99.12</ecNumber>
    </recommendedName>
    <alternativeName>
        <fullName evidence="4">tRNA pseudouridine(38-40) synthase</fullName>
    </alternativeName>
    <alternativeName>
        <fullName evidence="4">tRNA pseudouridylate synthase I</fullName>
    </alternativeName>
    <alternativeName>
        <fullName evidence="4">tRNA-uridine isomerase I</fullName>
    </alternativeName>
</protein>
<dbReference type="NCBIfam" id="TIGR00071">
    <property type="entry name" value="hisT_truA"/>
    <property type="match status" value="1"/>
</dbReference>
<feature type="domain" description="Pseudouridine synthase I TruA alpha/beta" evidence="6">
    <location>
        <begin position="145"/>
        <end position="243"/>
    </location>
</feature>
<dbReference type="PANTHER" id="PTHR11142:SF0">
    <property type="entry name" value="TRNA PSEUDOURIDINE SYNTHASE-LIKE 1"/>
    <property type="match status" value="1"/>
</dbReference>
<evidence type="ECO:0000256" key="5">
    <source>
        <dbReference type="RuleBase" id="RU003792"/>
    </source>
</evidence>
<comment type="function">
    <text evidence="4">Formation of pseudouridine at positions 38, 39 and 40 in the anticodon stem and loop of transfer RNAs.</text>
</comment>
<evidence type="ECO:0000256" key="1">
    <source>
        <dbReference type="ARBA" id="ARBA00009375"/>
    </source>
</evidence>
<comment type="subunit">
    <text evidence="4">Homodimer.</text>
</comment>
<dbReference type="Gene3D" id="3.30.70.660">
    <property type="entry name" value="Pseudouridine synthase I, catalytic domain, C-terminal subdomain"/>
    <property type="match status" value="1"/>
</dbReference>
<evidence type="ECO:0000313" key="8">
    <source>
        <dbReference type="Proteomes" id="UP001434737"/>
    </source>
</evidence>
<dbReference type="InterPro" id="IPR001406">
    <property type="entry name" value="PsdUridine_synth_TruA"/>
</dbReference>